<dbReference type="InterPro" id="IPR039536">
    <property type="entry name" value="TetR_C_Proteobacteria"/>
</dbReference>
<organism evidence="4 5">
    <name type="scientific">Hoeflea prorocentri</name>
    <dbReference type="NCBI Taxonomy" id="1922333"/>
    <lineage>
        <taxon>Bacteria</taxon>
        <taxon>Pseudomonadati</taxon>
        <taxon>Pseudomonadota</taxon>
        <taxon>Alphaproteobacteria</taxon>
        <taxon>Hyphomicrobiales</taxon>
        <taxon>Rhizobiaceae</taxon>
        <taxon>Hoeflea</taxon>
    </lineage>
</organism>
<dbReference type="PROSITE" id="PS50977">
    <property type="entry name" value="HTH_TETR_2"/>
    <property type="match status" value="1"/>
</dbReference>
<dbReference type="Pfam" id="PF14246">
    <property type="entry name" value="TetR_C_7"/>
    <property type="match status" value="1"/>
</dbReference>
<proteinExistence type="predicted"/>
<dbReference type="SUPFAM" id="SSF46689">
    <property type="entry name" value="Homeodomain-like"/>
    <property type="match status" value="1"/>
</dbReference>
<dbReference type="InterPro" id="IPR009057">
    <property type="entry name" value="Homeodomain-like_sf"/>
</dbReference>
<evidence type="ECO:0000313" key="5">
    <source>
        <dbReference type="Proteomes" id="UP001151234"/>
    </source>
</evidence>
<name>A0A9X3ULH3_9HYPH</name>
<dbReference type="PANTHER" id="PTHR30055:SF146">
    <property type="entry name" value="HTH-TYPE TRANSCRIPTIONAL DUAL REGULATOR CECR"/>
    <property type="match status" value="1"/>
</dbReference>
<dbReference type="AlphaFoldDB" id="A0A9X3ULH3"/>
<feature type="DNA-binding region" description="H-T-H motif" evidence="2">
    <location>
        <begin position="30"/>
        <end position="49"/>
    </location>
</feature>
<accession>A0A9X3ULH3</accession>
<feature type="domain" description="HTH tetR-type" evidence="3">
    <location>
        <begin position="7"/>
        <end position="67"/>
    </location>
</feature>
<dbReference type="Gene3D" id="1.10.10.60">
    <property type="entry name" value="Homeodomain-like"/>
    <property type="match status" value="1"/>
</dbReference>
<dbReference type="GO" id="GO:0000976">
    <property type="term" value="F:transcription cis-regulatory region binding"/>
    <property type="evidence" value="ECO:0007669"/>
    <property type="project" value="TreeGrafter"/>
</dbReference>
<keyword evidence="5" id="KW-1185">Reference proteome</keyword>
<sequence length="206" mass="22534">MRQENRARRQQQIEEAAYAVLKEKGYAGTSMLAIAKRARASNETLYNWYGDKRGLFCALVARNADEVRGDLEASLKQGRSALQTLAELGPKLLSMLTGTRAVALNQAAAADPTGELGAAISETGRETIAPLIRQVLEQARDTGNLSFEDPQDATELYLGLLIGDLQIRRAIGRQPELDPDYIARRSELALEYLNTLLSPDGTFATP</sequence>
<reference evidence="4" key="1">
    <citation type="submission" date="2022-11" db="EMBL/GenBank/DDBJ databases">
        <title>Draft genome sequence of Hoeflea poritis E7-10 and Hoeflea prorocentri PM5-8, separated from scleractinian coral Porites lutea and marine dinoflagellate.</title>
        <authorList>
            <person name="Zhang G."/>
            <person name="Wei Q."/>
            <person name="Cai L."/>
        </authorList>
    </citation>
    <scope>NUCLEOTIDE SEQUENCE</scope>
    <source>
        <strain evidence="4">PM5-8</strain>
    </source>
</reference>
<comment type="caution">
    <text evidence="4">The sequence shown here is derived from an EMBL/GenBank/DDBJ whole genome shotgun (WGS) entry which is preliminary data.</text>
</comment>
<keyword evidence="1 2" id="KW-0238">DNA-binding</keyword>
<dbReference type="RefSeq" id="WP_267993226.1">
    <property type="nucleotide sequence ID" value="NZ_JAPJZI010000002.1"/>
</dbReference>
<dbReference type="GO" id="GO:0003700">
    <property type="term" value="F:DNA-binding transcription factor activity"/>
    <property type="evidence" value="ECO:0007669"/>
    <property type="project" value="TreeGrafter"/>
</dbReference>
<dbReference type="InterPro" id="IPR001647">
    <property type="entry name" value="HTH_TetR"/>
</dbReference>
<evidence type="ECO:0000259" key="3">
    <source>
        <dbReference type="PROSITE" id="PS50977"/>
    </source>
</evidence>
<evidence type="ECO:0000313" key="4">
    <source>
        <dbReference type="EMBL" id="MDA5401232.1"/>
    </source>
</evidence>
<dbReference type="InterPro" id="IPR050109">
    <property type="entry name" value="HTH-type_TetR-like_transc_reg"/>
</dbReference>
<dbReference type="Gene3D" id="1.10.357.10">
    <property type="entry name" value="Tetracycline Repressor, domain 2"/>
    <property type="match status" value="1"/>
</dbReference>
<dbReference type="EMBL" id="JAPJZI010000002">
    <property type="protein sequence ID" value="MDA5401232.1"/>
    <property type="molecule type" value="Genomic_DNA"/>
</dbReference>
<dbReference type="PANTHER" id="PTHR30055">
    <property type="entry name" value="HTH-TYPE TRANSCRIPTIONAL REGULATOR RUTR"/>
    <property type="match status" value="1"/>
</dbReference>
<dbReference type="Pfam" id="PF00440">
    <property type="entry name" value="TetR_N"/>
    <property type="match status" value="1"/>
</dbReference>
<dbReference type="Proteomes" id="UP001151234">
    <property type="component" value="Unassembled WGS sequence"/>
</dbReference>
<gene>
    <name evidence="4" type="ORF">OQ273_21850</name>
</gene>
<evidence type="ECO:0000256" key="1">
    <source>
        <dbReference type="ARBA" id="ARBA00023125"/>
    </source>
</evidence>
<protein>
    <submittedName>
        <fullName evidence="4">TetR/AcrR family transcriptional regulator</fullName>
    </submittedName>
</protein>
<evidence type="ECO:0000256" key="2">
    <source>
        <dbReference type="PROSITE-ProRule" id="PRU00335"/>
    </source>
</evidence>